<gene>
    <name evidence="1" type="ORF">RHMOL_Rhmol06G0047500</name>
</gene>
<sequence>MPMSADGYGSRCSNMEVENGYGFSLAPFLRPTSKTFTLYGTLEESDIRVMIRDERDINIPHLRDDVFVSGAPTTLDYIQDSSLPLLSQSQQKSDFVTAARFTPIGQGRFQERAITQSDG</sequence>
<name>A0ACC0N8U2_RHOML</name>
<accession>A0ACC0N8U2</accession>
<protein>
    <submittedName>
        <fullName evidence="1">Uncharacterized protein</fullName>
    </submittedName>
</protein>
<proteinExistence type="predicted"/>
<dbReference type="EMBL" id="CM046393">
    <property type="protein sequence ID" value="KAI8549723.1"/>
    <property type="molecule type" value="Genomic_DNA"/>
</dbReference>
<evidence type="ECO:0000313" key="1">
    <source>
        <dbReference type="EMBL" id="KAI8549723.1"/>
    </source>
</evidence>
<organism evidence="1 2">
    <name type="scientific">Rhododendron molle</name>
    <name type="common">Chinese azalea</name>
    <name type="synonym">Azalea mollis</name>
    <dbReference type="NCBI Taxonomy" id="49168"/>
    <lineage>
        <taxon>Eukaryota</taxon>
        <taxon>Viridiplantae</taxon>
        <taxon>Streptophyta</taxon>
        <taxon>Embryophyta</taxon>
        <taxon>Tracheophyta</taxon>
        <taxon>Spermatophyta</taxon>
        <taxon>Magnoliopsida</taxon>
        <taxon>eudicotyledons</taxon>
        <taxon>Gunneridae</taxon>
        <taxon>Pentapetalae</taxon>
        <taxon>asterids</taxon>
        <taxon>Ericales</taxon>
        <taxon>Ericaceae</taxon>
        <taxon>Ericoideae</taxon>
        <taxon>Rhodoreae</taxon>
        <taxon>Rhododendron</taxon>
    </lineage>
</organism>
<dbReference type="Proteomes" id="UP001062846">
    <property type="component" value="Chromosome 6"/>
</dbReference>
<keyword evidence="2" id="KW-1185">Reference proteome</keyword>
<reference evidence="1" key="1">
    <citation type="submission" date="2022-02" db="EMBL/GenBank/DDBJ databases">
        <title>Plant Genome Project.</title>
        <authorList>
            <person name="Zhang R.-G."/>
        </authorList>
    </citation>
    <scope>NUCLEOTIDE SEQUENCE</scope>
    <source>
        <strain evidence="1">AT1</strain>
    </source>
</reference>
<evidence type="ECO:0000313" key="2">
    <source>
        <dbReference type="Proteomes" id="UP001062846"/>
    </source>
</evidence>
<comment type="caution">
    <text evidence="1">The sequence shown here is derived from an EMBL/GenBank/DDBJ whole genome shotgun (WGS) entry which is preliminary data.</text>
</comment>